<name>A0A084TJ26_9FLAO</name>
<evidence type="ECO:0000313" key="2">
    <source>
        <dbReference type="Proteomes" id="UP000028521"/>
    </source>
</evidence>
<sequence>MQRYIILRGKLIAGRFLLHPKENNPLTINYLNKNFHFYGIFFVKTYDFYLYCSHLCLGNFPIWID</sequence>
<keyword evidence="2" id="KW-1185">Reference proteome</keyword>
<proteinExistence type="predicted"/>
<dbReference type="EMBL" id="JPFK01000007">
    <property type="protein sequence ID" value="KFB00712.1"/>
    <property type="molecule type" value="Genomic_DNA"/>
</dbReference>
<dbReference type="Proteomes" id="UP000028521">
    <property type="component" value="Unassembled WGS sequence"/>
</dbReference>
<accession>A0A084TJ26</accession>
<gene>
    <name evidence="1" type="ORF">IA57_09625</name>
</gene>
<comment type="caution">
    <text evidence="1">The sequence shown here is derived from an EMBL/GenBank/DDBJ whole genome shotgun (WGS) entry which is preliminary data.</text>
</comment>
<reference evidence="2" key="2">
    <citation type="submission" date="2014-07" db="EMBL/GenBank/DDBJ databases">
        <title>Genome sequence of Mangrovimonas yunxiaonensis.</title>
        <authorList>
            <person name="Li Y."/>
            <person name="Zheng T."/>
        </authorList>
    </citation>
    <scope>NUCLEOTIDE SEQUENCE [LARGE SCALE GENOMIC DNA]</scope>
    <source>
        <strain evidence="2">LY01</strain>
    </source>
</reference>
<organism evidence="1 2">
    <name type="scientific">Mangrovimonas yunxiaonensis</name>
    <dbReference type="NCBI Taxonomy" id="1197477"/>
    <lineage>
        <taxon>Bacteria</taxon>
        <taxon>Pseudomonadati</taxon>
        <taxon>Bacteroidota</taxon>
        <taxon>Flavobacteriia</taxon>
        <taxon>Flavobacteriales</taxon>
        <taxon>Flavobacteriaceae</taxon>
        <taxon>Mangrovimonas</taxon>
    </lineage>
</organism>
<dbReference type="STRING" id="1197477.IA57_09625"/>
<dbReference type="AlphaFoldDB" id="A0A084TJ26"/>
<reference evidence="1 2" key="1">
    <citation type="journal article" date="2014" name="Genome Announc.">
        <title>Draft Genome Sequence of the Algicidal Bacterium Mangrovimonas yunxiaonensis Strain LY01.</title>
        <authorList>
            <person name="Li Y."/>
            <person name="Zhu H."/>
            <person name="Li C."/>
            <person name="Zhang H."/>
            <person name="Chen Z."/>
            <person name="Zheng W."/>
            <person name="Xu H."/>
            <person name="Zheng T."/>
        </authorList>
    </citation>
    <scope>NUCLEOTIDE SEQUENCE [LARGE SCALE GENOMIC DNA]</scope>
    <source>
        <strain evidence="1 2">LY01</strain>
    </source>
</reference>
<protein>
    <submittedName>
        <fullName evidence="1">Uncharacterized protein</fullName>
    </submittedName>
</protein>
<evidence type="ECO:0000313" key="1">
    <source>
        <dbReference type="EMBL" id="KFB00712.1"/>
    </source>
</evidence>